<dbReference type="PANTHER" id="PTHR30566:SF25">
    <property type="entry name" value="INNER MEMBRANE PROTEIN"/>
    <property type="match status" value="1"/>
</dbReference>
<keyword evidence="4 5" id="KW-0472">Membrane</keyword>
<feature type="transmembrane region" description="Helical" evidence="5">
    <location>
        <begin position="58"/>
        <end position="76"/>
    </location>
</feature>
<protein>
    <submittedName>
        <fullName evidence="7">Mechanosensitive ion channel family protein</fullName>
    </submittedName>
</protein>
<evidence type="ECO:0000256" key="5">
    <source>
        <dbReference type="SAM" id="Phobius"/>
    </source>
</evidence>
<dbReference type="Proteomes" id="UP001610063">
    <property type="component" value="Unassembled WGS sequence"/>
</dbReference>
<organism evidence="7 8">
    <name type="scientific">Marinoscillum luteum</name>
    <dbReference type="NCBI Taxonomy" id="861051"/>
    <lineage>
        <taxon>Bacteria</taxon>
        <taxon>Pseudomonadati</taxon>
        <taxon>Bacteroidota</taxon>
        <taxon>Cytophagia</taxon>
        <taxon>Cytophagales</taxon>
        <taxon>Reichenbachiellaceae</taxon>
        <taxon>Marinoscillum</taxon>
    </lineage>
</organism>
<keyword evidence="2 5" id="KW-0812">Transmembrane</keyword>
<feature type="transmembrane region" description="Helical" evidence="5">
    <location>
        <begin position="12"/>
        <end position="37"/>
    </location>
</feature>
<dbReference type="InterPro" id="IPR023408">
    <property type="entry name" value="MscS_beta-dom_sf"/>
</dbReference>
<accession>A0ABW7N8R7</accession>
<comment type="subcellular location">
    <subcellularLocation>
        <location evidence="1">Membrane</location>
    </subcellularLocation>
</comment>
<name>A0ABW7N8R7_9BACT</name>
<feature type="transmembrane region" description="Helical" evidence="5">
    <location>
        <begin position="135"/>
        <end position="156"/>
    </location>
</feature>
<dbReference type="Gene3D" id="2.30.30.60">
    <property type="match status" value="1"/>
</dbReference>
<keyword evidence="8" id="KW-1185">Reference proteome</keyword>
<feature type="transmembrane region" description="Helical" evidence="5">
    <location>
        <begin position="88"/>
        <end position="106"/>
    </location>
</feature>
<evidence type="ECO:0000256" key="3">
    <source>
        <dbReference type="ARBA" id="ARBA00022989"/>
    </source>
</evidence>
<keyword evidence="3 5" id="KW-1133">Transmembrane helix</keyword>
<dbReference type="Gene3D" id="1.10.287.1260">
    <property type="match status" value="1"/>
</dbReference>
<dbReference type="InterPro" id="IPR006685">
    <property type="entry name" value="MscS_channel_2nd"/>
</dbReference>
<comment type="caution">
    <text evidence="7">The sequence shown here is derived from an EMBL/GenBank/DDBJ whole genome shotgun (WGS) entry which is preliminary data.</text>
</comment>
<evidence type="ECO:0000256" key="1">
    <source>
        <dbReference type="ARBA" id="ARBA00004370"/>
    </source>
</evidence>
<evidence type="ECO:0000256" key="2">
    <source>
        <dbReference type="ARBA" id="ARBA00022692"/>
    </source>
</evidence>
<dbReference type="EMBL" id="JBIPKE010000016">
    <property type="protein sequence ID" value="MFH6983978.1"/>
    <property type="molecule type" value="Genomic_DNA"/>
</dbReference>
<gene>
    <name evidence="7" type="ORF">ACHKAR_11025</name>
</gene>
<evidence type="ECO:0000259" key="6">
    <source>
        <dbReference type="Pfam" id="PF00924"/>
    </source>
</evidence>
<dbReference type="InterPro" id="IPR010920">
    <property type="entry name" value="LSM_dom_sf"/>
</dbReference>
<feature type="transmembrane region" description="Helical" evidence="5">
    <location>
        <begin position="162"/>
        <end position="181"/>
    </location>
</feature>
<dbReference type="RefSeq" id="WP_159582627.1">
    <property type="nucleotide sequence ID" value="NZ_JBIPKE010000016.1"/>
</dbReference>
<sequence length="353" mass="40549">MLKDLIQNVSDLSFPVVHIIIGLVAGVIINWVVAISLTITVKKAKSNDLLIFRKWCKTAFNTLVPVASIFIVLNYAEDTDTSRILIKTFLILLIIASVHFLIRVLYAMEDIFLDRYDIDKEDNRKERKILTQINFLKKVFIVVIVLIGFALILLSFEEGRKYGQTLLTTAGVASVILGFAAQKSISNFLAGIQIAFTQPIKMDDAVVVEGEWGWVEEINLTYVVVRIWDWRRLILPITYFVEKPFQNWTRNKGEIIGSVILHLDYRTPVEKLRSKLEEILETEPNWDGQVKSLQITDTKEYTMTVRALMSAKNSPMAWDLRCSVREKLIAFLQKEHPESLPVQRLDIHATEKR</sequence>
<evidence type="ECO:0000313" key="7">
    <source>
        <dbReference type="EMBL" id="MFH6983978.1"/>
    </source>
</evidence>
<dbReference type="SUPFAM" id="SSF50182">
    <property type="entry name" value="Sm-like ribonucleoproteins"/>
    <property type="match status" value="1"/>
</dbReference>
<dbReference type="PANTHER" id="PTHR30566">
    <property type="entry name" value="YNAI-RELATED MECHANOSENSITIVE ION CHANNEL"/>
    <property type="match status" value="1"/>
</dbReference>
<feature type="domain" description="Mechanosensitive ion channel MscS" evidence="6">
    <location>
        <begin position="184"/>
        <end position="250"/>
    </location>
</feature>
<reference evidence="7 8" key="1">
    <citation type="journal article" date="2013" name="Int. J. Syst. Evol. Microbiol.">
        <title>Marinoscillum luteum sp. nov., isolated from marine sediment.</title>
        <authorList>
            <person name="Cha I.T."/>
            <person name="Park S.J."/>
            <person name="Kim S.J."/>
            <person name="Kim J.G."/>
            <person name="Jung M.Y."/>
            <person name="Shin K.S."/>
            <person name="Kwon K.K."/>
            <person name="Yang S.H."/>
            <person name="Seo Y.S."/>
            <person name="Rhee S.K."/>
        </authorList>
    </citation>
    <scope>NUCLEOTIDE SEQUENCE [LARGE SCALE GENOMIC DNA]</scope>
    <source>
        <strain evidence="7 8">KCTC 23939</strain>
    </source>
</reference>
<dbReference type="Pfam" id="PF00924">
    <property type="entry name" value="MS_channel_2nd"/>
    <property type="match status" value="1"/>
</dbReference>
<proteinExistence type="predicted"/>
<evidence type="ECO:0000313" key="8">
    <source>
        <dbReference type="Proteomes" id="UP001610063"/>
    </source>
</evidence>
<evidence type="ECO:0000256" key="4">
    <source>
        <dbReference type="ARBA" id="ARBA00023136"/>
    </source>
</evidence>